<feature type="binding site" evidence="8">
    <location>
        <position position="9"/>
    </location>
    <ligand>
        <name>Mg(2+)</name>
        <dbReference type="ChEBI" id="CHEBI:18420"/>
    </ligand>
</feature>
<dbReference type="InterPro" id="IPR037143">
    <property type="entry name" value="4-PPantetheinyl_Trfase_dom_sf"/>
</dbReference>
<dbReference type="SUPFAM" id="SSF56214">
    <property type="entry name" value="4'-phosphopantetheinyl transferase"/>
    <property type="match status" value="1"/>
</dbReference>
<evidence type="ECO:0000259" key="9">
    <source>
        <dbReference type="Pfam" id="PF01648"/>
    </source>
</evidence>
<evidence type="ECO:0000313" key="10">
    <source>
        <dbReference type="EMBL" id="MCE2597330.1"/>
    </source>
</evidence>
<dbReference type="Gene3D" id="3.90.470.20">
    <property type="entry name" value="4'-phosphopantetheinyl transferase domain"/>
    <property type="match status" value="1"/>
</dbReference>
<gene>
    <name evidence="8 10" type="primary">acpS</name>
    <name evidence="10" type="ORF">K6Y31_21395</name>
</gene>
<evidence type="ECO:0000256" key="1">
    <source>
        <dbReference type="ARBA" id="ARBA00022516"/>
    </source>
</evidence>
<keyword evidence="8" id="KW-0963">Cytoplasm</keyword>
<proteinExistence type="inferred from homology"/>
<evidence type="ECO:0000256" key="2">
    <source>
        <dbReference type="ARBA" id="ARBA00022679"/>
    </source>
</evidence>
<dbReference type="Proteomes" id="UP001201273">
    <property type="component" value="Unassembled WGS sequence"/>
</dbReference>
<evidence type="ECO:0000313" key="11">
    <source>
        <dbReference type="Proteomes" id="UP001201273"/>
    </source>
</evidence>
<keyword evidence="11" id="KW-1185">Reference proteome</keyword>
<protein>
    <recommendedName>
        <fullName evidence="8">Holo-[acyl-carrier-protein] synthase</fullName>
        <shortName evidence="8">Holo-ACP synthase</shortName>
        <ecNumber evidence="8">2.7.8.7</ecNumber>
    </recommendedName>
    <alternativeName>
        <fullName evidence="8">4'-phosphopantetheinyl transferase AcpS</fullName>
    </alternativeName>
</protein>
<reference evidence="10 11" key="1">
    <citation type="journal article" date="2022" name="Environ. Microbiol. Rep.">
        <title>Eco-phylogenetic analyses reveal divergent evolution of vitamin B12 metabolism in the marine bacterial family 'Psychromonadaceae'.</title>
        <authorList>
            <person name="Jin X."/>
            <person name="Yang Y."/>
            <person name="Cao H."/>
            <person name="Gao B."/>
            <person name="Zhao Z."/>
        </authorList>
    </citation>
    <scope>NUCLEOTIDE SEQUENCE [LARGE SCALE GENOMIC DNA]</scope>
    <source>
        <strain evidence="10 11">MKS20</strain>
    </source>
</reference>
<dbReference type="Pfam" id="PF01648">
    <property type="entry name" value="ACPS"/>
    <property type="match status" value="1"/>
</dbReference>
<keyword evidence="2 8" id="KW-0808">Transferase</keyword>
<dbReference type="NCBIfam" id="TIGR00556">
    <property type="entry name" value="pantethn_trn"/>
    <property type="match status" value="1"/>
</dbReference>
<dbReference type="EMBL" id="JAIMJA010000042">
    <property type="protein sequence ID" value="MCE2597330.1"/>
    <property type="molecule type" value="Genomic_DNA"/>
</dbReference>
<dbReference type="InterPro" id="IPR002582">
    <property type="entry name" value="ACPS"/>
</dbReference>
<accession>A0ABS8WGC3</accession>
<organism evidence="10 11">
    <name type="scientific">Motilimonas cestriensis</name>
    <dbReference type="NCBI Taxonomy" id="2742685"/>
    <lineage>
        <taxon>Bacteria</taxon>
        <taxon>Pseudomonadati</taxon>
        <taxon>Pseudomonadota</taxon>
        <taxon>Gammaproteobacteria</taxon>
        <taxon>Alteromonadales</taxon>
        <taxon>Alteromonadales genera incertae sedis</taxon>
        <taxon>Motilimonas</taxon>
    </lineage>
</organism>
<dbReference type="GO" id="GO:0008897">
    <property type="term" value="F:holo-[acyl-carrier-protein] synthase activity"/>
    <property type="evidence" value="ECO:0007669"/>
    <property type="project" value="UniProtKB-EC"/>
</dbReference>
<dbReference type="HAMAP" id="MF_00101">
    <property type="entry name" value="AcpS"/>
    <property type="match status" value="1"/>
</dbReference>
<evidence type="ECO:0000256" key="6">
    <source>
        <dbReference type="ARBA" id="ARBA00023098"/>
    </source>
</evidence>
<evidence type="ECO:0000256" key="7">
    <source>
        <dbReference type="ARBA" id="ARBA00023160"/>
    </source>
</evidence>
<comment type="catalytic activity">
    <reaction evidence="8">
        <text>apo-[ACP] + CoA = holo-[ACP] + adenosine 3',5'-bisphosphate + H(+)</text>
        <dbReference type="Rhea" id="RHEA:12068"/>
        <dbReference type="Rhea" id="RHEA-COMP:9685"/>
        <dbReference type="Rhea" id="RHEA-COMP:9690"/>
        <dbReference type="ChEBI" id="CHEBI:15378"/>
        <dbReference type="ChEBI" id="CHEBI:29999"/>
        <dbReference type="ChEBI" id="CHEBI:57287"/>
        <dbReference type="ChEBI" id="CHEBI:58343"/>
        <dbReference type="ChEBI" id="CHEBI:64479"/>
        <dbReference type="EC" id="2.7.8.7"/>
    </reaction>
</comment>
<comment type="similarity">
    <text evidence="8">Belongs to the P-Pant transferase superfamily. AcpS family.</text>
</comment>
<evidence type="ECO:0000256" key="3">
    <source>
        <dbReference type="ARBA" id="ARBA00022723"/>
    </source>
</evidence>
<dbReference type="EC" id="2.7.8.7" evidence="8"/>
<comment type="cofactor">
    <cofactor evidence="8">
        <name>Mg(2+)</name>
        <dbReference type="ChEBI" id="CHEBI:18420"/>
    </cofactor>
</comment>
<feature type="binding site" evidence="8">
    <location>
        <position position="58"/>
    </location>
    <ligand>
        <name>Mg(2+)</name>
        <dbReference type="ChEBI" id="CHEBI:18420"/>
    </ligand>
</feature>
<dbReference type="InterPro" id="IPR004568">
    <property type="entry name" value="Ppantetheine-prot_Trfase_dom"/>
</dbReference>
<feature type="domain" description="4'-phosphopantetheinyl transferase" evidence="9">
    <location>
        <begin position="6"/>
        <end position="105"/>
    </location>
</feature>
<keyword evidence="4 8" id="KW-0276">Fatty acid metabolism</keyword>
<keyword evidence="5 8" id="KW-0460">Magnesium</keyword>
<evidence type="ECO:0000256" key="8">
    <source>
        <dbReference type="HAMAP-Rule" id="MF_00101"/>
    </source>
</evidence>
<keyword evidence="7 8" id="KW-0275">Fatty acid biosynthesis</keyword>
<sequence>MAIVGMGTDIVDIRRLEKVLARTGVAFAQRILAPNEWLQFQQHKQQARFLAKRFAAKEAGAKALGTGIAQGVTFTDFIVSNNDAGKPLLTLSGKALELSVQQGVANIHISISDEKYYAVVTVIFES</sequence>
<name>A0ABS8WGC3_9GAMM</name>
<dbReference type="NCBIfam" id="TIGR00516">
    <property type="entry name" value="acpS"/>
    <property type="match status" value="1"/>
</dbReference>
<evidence type="ECO:0000256" key="4">
    <source>
        <dbReference type="ARBA" id="ARBA00022832"/>
    </source>
</evidence>
<dbReference type="InterPro" id="IPR008278">
    <property type="entry name" value="4-PPantetheinyl_Trfase_dom"/>
</dbReference>
<comment type="subcellular location">
    <subcellularLocation>
        <location evidence="8">Cytoplasm</location>
    </subcellularLocation>
</comment>
<evidence type="ECO:0000256" key="5">
    <source>
        <dbReference type="ARBA" id="ARBA00022842"/>
    </source>
</evidence>
<keyword evidence="1 8" id="KW-0444">Lipid biosynthesis</keyword>
<keyword evidence="3 8" id="KW-0479">Metal-binding</keyword>
<comment type="caution">
    <text evidence="10">The sequence shown here is derived from an EMBL/GenBank/DDBJ whole genome shotgun (WGS) entry which is preliminary data.</text>
</comment>
<dbReference type="RefSeq" id="WP_233055071.1">
    <property type="nucleotide sequence ID" value="NZ_JAIMJA010000042.1"/>
</dbReference>
<keyword evidence="6 8" id="KW-0443">Lipid metabolism</keyword>
<comment type="function">
    <text evidence="8">Transfers the 4'-phosphopantetheine moiety from coenzyme A to a Ser of acyl-carrier-protein.</text>
</comment>